<evidence type="ECO:0000256" key="2">
    <source>
        <dbReference type="SAM" id="SignalP"/>
    </source>
</evidence>
<sequence>MIRVVIFLVIGLSAQGQFFPQDGEQLNGKILAGPNRRPYPSGPGNGNQGDQSISDSGNSGNYQHHPSISSVDMQLLAAMEKLVARMDKLDGRVKTLENVVYFLTNKQKPEQGMNSITML</sequence>
<name>A0A8J2L6R3_9HEXA</name>
<proteinExistence type="predicted"/>
<feature type="region of interest" description="Disordered" evidence="1">
    <location>
        <begin position="29"/>
        <end position="66"/>
    </location>
</feature>
<evidence type="ECO:0000256" key="1">
    <source>
        <dbReference type="SAM" id="MobiDB-lite"/>
    </source>
</evidence>
<gene>
    <name evidence="3" type="ORF">AFUS01_LOCUS27246</name>
</gene>
<keyword evidence="4" id="KW-1185">Reference proteome</keyword>
<dbReference type="EMBL" id="CAJVCH010374653">
    <property type="protein sequence ID" value="CAG7816634.1"/>
    <property type="molecule type" value="Genomic_DNA"/>
</dbReference>
<evidence type="ECO:0000313" key="4">
    <source>
        <dbReference type="Proteomes" id="UP000708208"/>
    </source>
</evidence>
<feature type="signal peptide" evidence="2">
    <location>
        <begin position="1"/>
        <end position="16"/>
    </location>
</feature>
<protein>
    <submittedName>
        <fullName evidence="3">Uncharacterized protein</fullName>
    </submittedName>
</protein>
<dbReference type="Proteomes" id="UP000708208">
    <property type="component" value="Unassembled WGS sequence"/>
</dbReference>
<evidence type="ECO:0000313" key="3">
    <source>
        <dbReference type="EMBL" id="CAG7816634.1"/>
    </source>
</evidence>
<feature type="compositionally biased region" description="Polar residues" evidence="1">
    <location>
        <begin position="48"/>
        <end position="66"/>
    </location>
</feature>
<accession>A0A8J2L6R3</accession>
<comment type="caution">
    <text evidence="3">The sequence shown here is derived from an EMBL/GenBank/DDBJ whole genome shotgun (WGS) entry which is preliminary data.</text>
</comment>
<reference evidence="3" key="1">
    <citation type="submission" date="2021-06" db="EMBL/GenBank/DDBJ databases">
        <authorList>
            <person name="Hodson N. C."/>
            <person name="Mongue J. A."/>
            <person name="Jaron S. K."/>
        </authorList>
    </citation>
    <scope>NUCLEOTIDE SEQUENCE</scope>
</reference>
<dbReference type="AlphaFoldDB" id="A0A8J2L6R3"/>
<organism evidence="3 4">
    <name type="scientific">Allacma fusca</name>
    <dbReference type="NCBI Taxonomy" id="39272"/>
    <lineage>
        <taxon>Eukaryota</taxon>
        <taxon>Metazoa</taxon>
        <taxon>Ecdysozoa</taxon>
        <taxon>Arthropoda</taxon>
        <taxon>Hexapoda</taxon>
        <taxon>Collembola</taxon>
        <taxon>Symphypleona</taxon>
        <taxon>Sminthuridae</taxon>
        <taxon>Allacma</taxon>
    </lineage>
</organism>
<keyword evidence="2" id="KW-0732">Signal</keyword>
<feature type="chain" id="PRO_5035237431" evidence="2">
    <location>
        <begin position="17"/>
        <end position="119"/>
    </location>
</feature>